<protein>
    <submittedName>
        <fullName evidence="9">Putative metalloprotease</fullName>
    </submittedName>
</protein>
<feature type="binding site" evidence="5">
    <location>
        <position position="339"/>
    </location>
    <ligand>
        <name>Zn(2+)</name>
        <dbReference type="ChEBI" id="CHEBI:29105"/>
        <note>catalytic</note>
    </ligand>
</feature>
<dbReference type="InterPro" id="IPR001590">
    <property type="entry name" value="Peptidase_M12B"/>
</dbReference>
<feature type="signal peptide" evidence="7">
    <location>
        <begin position="1"/>
        <end position="19"/>
    </location>
</feature>
<dbReference type="PROSITE" id="PS50215">
    <property type="entry name" value="ADAM_MEPRO"/>
    <property type="match status" value="1"/>
</dbReference>
<dbReference type="SUPFAM" id="SSF55486">
    <property type="entry name" value="Metalloproteases ('zincins'), catalytic domain"/>
    <property type="match status" value="1"/>
</dbReference>
<dbReference type="GO" id="GO:0046872">
    <property type="term" value="F:metal ion binding"/>
    <property type="evidence" value="ECO:0007669"/>
    <property type="project" value="UniProtKB-KW"/>
</dbReference>
<evidence type="ECO:0000256" key="3">
    <source>
        <dbReference type="ARBA" id="ARBA00022833"/>
    </source>
</evidence>
<keyword evidence="4 9" id="KW-0482">Metalloprotease</keyword>
<evidence type="ECO:0000259" key="8">
    <source>
        <dbReference type="PROSITE" id="PS50215"/>
    </source>
</evidence>
<dbReference type="GO" id="GO:0004222">
    <property type="term" value="F:metalloendopeptidase activity"/>
    <property type="evidence" value="ECO:0007669"/>
    <property type="project" value="InterPro"/>
</dbReference>
<keyword evidence="3 5" id="KW-0862">Zinc</keyword>
<evidence type="ECO:0000256" key="1">
    <source>
        <dbReference type="ARBA" id="ARBA00022670"/>
    </source>
</evidence>
<reference evidence="9" key="1">
    <citation type="submission" date="2012-12" db="EMBL/GenBank/DDBJ databases">
        <title>Identification and characterization of a phenylalanine ammonia-lyase gene family in Isatis indigotica Fort.</title>
        <authorList>
            <person name="Liu Q."/>
            <person name="Chen J."/>
            <person name="Zhou X."/>
            <person name="Di P."/>
            <person name="Xiao Y."/>
            <person name="Xuan H."/>
            <person name="Zhang L."/>
            <person name="Chen W."/>
        </authorList>
    </citation>
    <scope>NUCLEOTIDE SEQUENCE</scope>
    <source>
        <tissue evidence="9">Salivary gland</tissue>
    </source>
</reference>
<organism evidence="9">
    <name type="scientific">Ixodes ricinus</name>
    <name type="common">Common tick</name>
    <name type="synonym">Acarus ricinus</name>
    <dbReference type="NCBI Taxonomy" id="34613"/>
    <lineage>
        <taxon>Eukaryota</taxon>
        <taxon>Metazoa</taxon>
        <taxon>Ecdysozoa</taxon>
        <taxon>Arthropoda</taxon>
        <taxon>Chelicerata</taxon>
        <taxon>Arachnida</taxon>
        <taxon>Acari</taxon>
        <taxon>Parasitiformes</taxon>
        <taxon>Ixodida</taxon>
        <taxon>Ixodoidea</taxon>
        <taxon>Ixodidae</taxon>
        <taxon>Ixodinae</taxon>
        <taxon>Ixodes</taxon>
    </lineage>
</organism>
<feature type="region of interest" description="Disordered" evidence="6">
    <location>
        <begin position="496"/>
        <end position="520"/>
    </location>
</feature>
<dbReference type="GO" id="GO:0006509">
    <property type="term" value="P:membrane protein ectodomain proteolysis"/>
    <property type="evidence" value="ECO:0007669"/>
    <property type="project" value="TreeGrafter"/>
</dbReference>
<dbReference type="Gene3D" id="3.40.1620.60">
    <property type="match status" value="1"/>
</dbReference>
<evidence type="ECO:0000256" key="6">
    <source>
        <dbReference type="SAM" id="MobiDB-lite"/>
    </source>
</evidence>
<feature type="domain" description="Peptidase M12B" evidence="8">
    <location>
        <begin position="180"/>
        <end position="406"/>
    </location>
</feature>
<keyword evidence="5" id="KW-0479">Metal-binding</keyword>
<feature type="binding site" evidence="5">
    <location>
        <position position="345"/>
    </location>
    <ligand>
        <name>Zn(2+)</name>
        <dbReference type="ChEBI" id="CHEBI:29105"/>
        <note>catalytic</note>
    </ligand>
</feature>
<evidence type="ECO:0000313" key="9">
    <source>
        <dbReference type="EMBL" id="JAA65724.1"/>
    </source>
</evidence>
<comment type="caution">
    <text evidence="5">Lacks conserved residue(s) required for the propagation of feature annotation.</text>
</comment>
<evidence type="ECO:0000256" key="2">
    <source>
        <dbReference type="ARBA" id="ARBA00022801"/>
    </source>
</evidence>
<dbReference type="PANTHER" id="PTHR11905:SF159">
    <property type="entry name" value="ADAM METALLOPROTEASE"/>
    <property type="match status" value="1"/>
</dbReference>
<accession>A0A0K8R5I4</accession>
<sequence>MMWYIFLCVLSALLQNASARGESRNFEVAYPKLLESRGLSSEKVIHIKEGLILNLEKSSILSENLVLTDLSGKKPVVTPMNGKYMERNLYHDKQKMAAVEVKENNGAVEVSGVISDTLRILPLHLMARAEDGSIAHKIFEVDAPAHRGHDYIETSSNPLEERFNGNQLSLPRQLKVPDPFLIEALLVADKYFCANFDNDTQLVTYLATVMAAVNVRYSNANNPKVQLLIVNITKDLGTDFLRHILVPDPDGPNDSFKFYTSAENTLAEFAKKYKDATCDTALLVTGLELANKKGSQVFNDVKGIAYLNGLCKHLSRFGVVEDIAHTFFMVSSAAHEMGHILGMPHDGEIPSYSVPGVTWKRCQASWGYLMAPSLGGENEGFFSYCSLQHMNVFVKLQDEECYKVKSKKAFQAPGKLPGVGLNITALCKKLHPRVPRIMGFSNWTLNAKCKFLCYTTINRYRHFFTHRHVDGMPCGDRKICFREKCGHYSTDLPPLPTLPTTETTTPTTTTTTTDDTYYGD</sequence>
<evidence type="ECO:0000256" key="7">
    <source>
        <dbReference type="SAM" id="SignalP"/>
    </source>
</evidence>
<dbReference type="Pfam" id="PF13688">
    <property type="entry name" value="Reprolysin_5"/>
    <property type="match status" value="1"/>
</dbReference>
<keyword evidence="2" id="KW-0378">Hydrolase</keyword>
<dbReference type="PANTHER" id="PTHR11905">
    <property type="entry name" value="ADAM A DISINTEGRIN AND METALLOPROTEASE DOMAIN"/>
    <property type="match status" value="1"/>
</dbReference>
<keyword evidence="1 9" id="KW-0645">Protease</keyword>
<feature type="binding site" evidence="5">
    <location>
        <position position="335"/>
    </location>
    <ligand>
        <name>Zn(2+)</name>
        <dbReference type="ChEBI" id="CHEBI:29105"/>
        <note>catalytic</note>
    </ligand>
</feature>
<feature type="compositionally biased region" description="Low complexity" evidence="6">
    <location>
        <begin position="498"/>
        <end position="520"/>
    </location>
</feature>
<feature type="active site" evidence="5">
    <location>
        <position position="336"/>
    </location>
</feature>
<name>A0A0K8R5I4_IXORI</name>
<dbReference type="InterPro" id="IPR024079">
    <property type="entry name" value="MetalloPept_cat_dom_sf"/>
</dbReference>
<proteinExistence type="evidence at transcript level"/>
<dbReference type="EMBL" id="GADI01008084">
    <property type="protein sequence ID" value="JAA65724.1"/>
    <property type="molecule type" value="mRNA"/>
</dbReference>
<dbReference type="Gene3D" id="3.40.390.10">
    <property type="entry name" value="Collagenase (Catalytic Domain)"/>
    <property type="match status" value="1"/>
</dbReference>
<keyword evidence="7" id="KW-0732">Signal</keyword>
<evidence type="ECO:0000256" key="5">
    <source>
        <dbReference type="PROSITE-ProRule" id="PRU00276"/>
    </source>
</evidence>
<feature type="chain" id="PRO_5005515842" evidence="7">
    <location>
        <begin position="20"/>
        <end position="520"/>
    </location>
</feature>
<dbReference type="AlphaFoldDB" id="A0A0K8R5I4"/>
<evidence type="ECO:0000256" key="4">
    <source>
        <dbReference type="ARBA" id="ARBA00023049"/>
    </source>
</evidence>